<feature type="transmembrane region" description="Helical" evidence="9">
    <location>
        <begin position="382"/>
        <end position="406"/>
    </location>
</feature>
<dbReference type="EMBL" id="FQVU01000002">
    <property type="protein sequence ID" value="SHG30498.1"/>
    <property type="molecule type" value="Genomic_DNA"/>
</dbReference>
<name>A0A1M5IQ97_9ACTN</name>
<keyword evidence="3" id="KW-0808">Transferase</keyword>
<reference evidence="10 11" key="1">
    <citation type="submission" date="2016-11" db="EMBL/GenBank/DDBJ databases">
        <authorList>
            <person name="Jaros S."/>
            <person name="Januszkiewicz K."/>
            <person name="Wedrychowicz H."/>
        </authorList>
    </citation>
    <scope>NUCLEOTIDE SEQUENCE [LARGE SCALE GENOMIC DNA]</scope>
    <source>
        <strain evidence="10 11">DSM 45627</strain>
    </source>
</reference>
<evidence type="ECO:0000256" key="2">
    <source>
        <dbReference type="ARBA" id="ARBA00022475"/>
    </source>
</evidence>
<evidence type="ECO:0000313" key="11">
    <source>
        <dbReference type="Proteomes" id="UP000186132"/>
    </source>
</evidence>
<sequence length="492" mass="54053">MTSVAEGPRPDDAPARLPSRTDPMAWRAARALGGAWGRHAGVGRLSWWTPLRWLLAMTLATLILGVMQKAPCATGAWTGSKQYTHFCYSDVIPLWSDERLDVGGVPYRDTKVEYPLLTGGFMWLTAELTRGVSAIATDADQLVVFGALTMLLLSVCALVVTVATAQTARRRPWDAAIFALSPLLIFHAFSNWDLLAMAFASGALWAWARGKPVLAGALIGLGTAAKLYPVFLLVPFVILAIRTGRYRDTVWTVLSAGFVWLAVNGPVAVAYHDGWWEFYRFSMERPTERSTVWAMGRLLAVGSVGDADAPNWVPPGTAVALLLVGVLGAVAWLALTAPHRPRVAQLAFLCVLAFLLTTKVWSPQYSLWLVPLLALARPRWRLALIWQFVEVVVWILTLTVLLGLSVPDHGISYGWLMLVLIVRDVLLLVLAGLVVREMWCPWLDVVRVDGSDDPGGGEFDGAPDATWRTRRRATVEPAVQTEEPAVQTDERR</sequence>
<evidence type="ECO:0000313" key="10">
    <source>
        <dbReference type="EMBL" id="SHG30498.1"/>
    </source>
</evidence>
<gene>
    <name evidence="10" type="ORF">SAMN05443575_1971</name>
</gene>
<feature type="transmembrane region" description="Helical" evidence="9">
    <location>
        <begin position="175"/>
        <end position="208"/>
    </location>
</feature>
<dbReference type="InterPro" id="IPR018584">
    <property type="entry name" value="GT87"/>
</dbReference>
<evidence type="ECO:0000256" key="1">
    <source>
        <dbReference type="ARBA" id="ARBA00004651"/>
    </source>
</evidence>
<keyword evidence="11" id="KW-1185">Reference proteome</keyword>
<dbReference type="AlphaFoldDB" id="A0A1M5IQ97"/>
<comment type="subcellular location">
    <subcellularLocation>
        <location evidence="1">Cell membrane</location>
        <topology evidence="1">Multi-pass membrane protein</topology>
    </subcellularLocation>
</comment>
<keyword evidence="4 9" id="KW-0812">Transmembrane</keyword>
<evidence type="ECO:0000256" key="3">
    <source>
        <dbReference type="ARBA" id="ARBA00022679"/>
    </source>
</evidence>
<dbReference type="InterPro" id="IPR016570">
    <property type="entry name" value="UCP010361"/>
</dbReference>
<dbReference type="Proteomes" id="UP000186132">
    <property type="component" value="Unassembled WGS sequence"/>
</dbReference>
<evidence type="ECO:0000256" key="8">
    <source>
        <dbReference type="SAM" id="MobiDB-lite"/>
    </source>
</evidence>
<dbReference type="OrthoDB" id="3348156at2"/>
<dbReference type="GO" id="GO:0005886">
    <property type="term" value="C:plasma membrane"/>
    <property type="evidence" value="ECO:0007669"/>
    <property type="project" value="UniProtKB-SubCell"/>
</dbReference>
<evidence type="ECO:0000256" key="5">
    <source>
        <dbReference type="ARBA" id="ARBA00022989"/>
    </source>
</evidence>
<proteinExistence type="inferred from homology"/>
<dbReference type="RefSeq" id="WP_084180890.1">
    <property type="nucleotide sequence ID" value="NZ_FQVU01000002.1"/>
</dbReference>
<evidence type="ECO:0000256" key="7">
    <source>
        <dbReference type="ARBA" id="ARBA00024033"/>
    </source>
</evidence>
<feature type="transmembrane region" description="Helical" evidence="9">
    <location>
        <begin position="250"/>
        <end position="271"/>
    </location>
</feature>
<accession>A0A1M5IQ97</accession>
<keyword evidence="6 9" id="KW-0472">Membrane</keyword>
<dbReference type="GO" id="GO:0016758">
    <property type="term" value="F:hexosyltransferase activity"/>
    <property type="evidence" value="ECO:0007669"/>
    <property type="project" value="InterPro"/>
</dbReference>
<evidence type="ECO:0000256" key="9">
    <source>
        <dbReference type="SAM" id="Phobius"/>
    </source>
</evidence>
<protein>
    <submittedName>
        <fullName evidence="10">Uncharacterized membrane protein</fullName>
    </submittedName>
</protein>
<dbReference type="PIRSF" id="PIRSF010361">
    <property type="entry name" value="UCP010361"/>
    <property type="match status" value="1"/>
</dbReference>
<keyword evidence="2" id="KW-1003">Cell membrane</keyword>
<feature type="region of interest" description="Disordered" evidence="8">
    <location>
        <begin position="453"/>
        <end position="492"/>
    </location>
</feature>
<feature type="transmembrane region" description="Helical" evidence="9">
    <location>
        <begin position="413"/>
        <end position="435"/>
    </location>
</feature>
<evidence type="ECO:0000256" key="6">
    <source>
        <dbReference type="ARBA" id="ARBA00023136"/>
    </source>
</evidence>
<feature type="transmembrane region" description="Helical" evidence="9">
    <location>
        <begin position="214"/>
        <end position="238"/>
    </location>
</feature>
<organism evidence="10 11">
    <name type="scientific">Jatrophihabitans endophyticus</name>
    <dbReference type="NCBI Taxonomy" id="1206085"/>
    <lineage>
        <taxon>Bacteria</taxon>
        <taxon>Bacillati</taxon>
        <taxon>Actinomycetota</taxon>
        <taxon>Actinomycetes</taxon>
        <taxon>Jatrophihabitantales</taxon>
        <taxon>Jatrophihabitantaceae</taxon>
        <taxon>Jatrophihabitans</taxon>
    </lineage>
</organism>
<dbReference type="STRING" id="1206085.SAMN05443575_1971"/>
<keyword evidence="5 9" id="KW-1133">Transmembrane helix</keyword>
<dbReference type="Pfam" id="PF09594">
    <property type="entry name" value="GT87"/>
    <property type="match status" value="1"/>
</dbReference>
<evidence type="ECO:0000256" key="4">
    <source>
        <dbReference type="ARBA" id="ARBA00022692"/>
    </source>
</evidence>
<comment type="similarity">
    <text evidence="7">Belongs to the glycosyltransferase 87 family.</text>
</comment>
<feature type="transmembrane region" description="Helical" evidence="9">
    <location>
        <begin position="318"/>
        <end position="336"/>
    </location>
</feature>
<feature type="transmembrane region" description="Helical" evidence="9">
    <location>
        <begin position="343"/>
        <end position="362"/>
    </location>
</feature>
<feature type="transmembrane region" description="Helical" evidence="9">
    <location>
        <begin position="142"/>
        <end position="163"/>
    </location>
</feature>